<name>A0AAW8R4H7_9ALTE</name>
<evidence type="ECO:0000313" key="1">
    <source>
        <dbReference type="EMBL" id="MDT0584313.1"/>
    </source>
</evidence>
<protein>
    <submittedName>
        <fullName evidence="1">Uncharacterized protein</fullName>
    </submittedName>
</protein>
<dbReference type="RefSeq" id="WP_311363085.1">
    <property type="nucleotide sequence ID" value="NZ_JAVRIE010000010.1"/>
</dbReference>
<organism evidence="1 2">
    <name type="scientific">Brumicola blandensis</name>
    <dbReference type="NCBI Taxonomy" id="3075611"/>
    <lineage>
        <taxon>Bacteria</taxon>
        <taxon>Pseudomonadati</taxon>
        <taxon>Pseudomonadota</taxon>
        <taxon>Gammaproteobacteria</taxon>
        <taxon>Alteromonadales</taxon>
        <taxon>Alteromonadaceae</taxon>
        <taxon>Brumicola</taxon>
    </lineage>
</organism>
<reference evidence="1 2" key="1">
    <citation type="submission" date="2023-09" db="EMBL/GenBank/DDBJ databases">
        <authorList>
            <person name="Rey-Velasco X."/>
        </authorList>
    </citation>
    <scope>NUCLEOTIDE SEQUENCE [LARGE SCALE GENOMIC DNA]</scope>
    <source>
        <strain evidence="1 2">W409</strain>
    </source>
</reference>
<dbReference type="AlphaFoldDB" id="A0AAW8R4H7"/>
<dbReference type="EMBL" id="JAVRIE010000010">
    <property type="protein sequence ID" value="MDT0584313.1"/>
    <property type="molecule type" value="Genomic_DNA"/>
</dbReference>
<comment type="caution">
    <text evidence="1">The sequence shown here is derived from an EMBL/GenBank/DDBJ whole genome shotgun (WGS) entry which is preliminary data.</text>
</comment>
<keyword evidence="2" id="KW-1185">Reference proteome</keyword>
<evidence type="ECO:0000313" key="2">
    <source>
        <dbReference type="Proteomes" id="UP001249020"/>
    </source>
</evidence>
<accession>A0AAW8R4H7</accession>
<gene>
    <name evidence="1" type="ORF">RM544_17320</name>
</gene>
<dbReference type="Proteomes" id="UP001249020">
    <property type="component" value="Unassembled WGS sequence"/>
</dbReference>
<sequence>MARKTALQKLLETHPNLVHSELCKVTSHVQREEDGWYVNTLLIEGSDVPFIFKRKKKYKNLQAGVVNLTYYPEMKEIAGMEFETMKVVRIKAS</sequence>
<proteinExistence type="predicted"/>